<sequence length="78" mass="8080">MKAKNAETSGLIVVNETAPARGPLMRSMPALTMLAAALIISGCQQLPAGHWAGKPCGPKPSDARNCYGADPFSLPHGH</sequence>
<name>A0A1D3DA56_9EIME</name>
<dbReference type="InParanoid" id="A0A1D3DA56"/>
<dbReference type="VEuPathDB" id="ToxoDB:cyc_09436"/>
<dbReference type="EMBL" id="JROU02000116">
    <property type="protein sequence ID" value="OEH80334.1"/>
    <property type="molecule type" value="Genomic_DNA"/>
</dbReference>
<evidence type="ECO:0000313" key="2">
    <source>
        <dbReference type="Proteomes" id="UP000095192"/>
    </source>
</evidence>
<gene>
    <name evidence="1" type="ORF">cyc_09436</name>
</gene>
<evidence type="ECO:0000313" key="1">
    <source>
        <dbReference type="EMBL" id="OEH80334.1"/>
    </source>
</evidence>
<accession>A0A1D3DA56</accession>
<reference evidence="1 2" key="1">
    <citation type="journal article" date="2016" name="BMC Genomics">
        <title>Comparative genomics reveals Cyclospora cayetanensis possesses coccidia-like metabolism and invasion components but unique surface antigens.</title>
        <authorList>
            <person name="Liu S."/>
            <person name="Wang L."/>
            <person name="Zheng H."/>
            <person name="Xu Z."/>
            <person name="Roellig D.M."/>
            <person name="Li N."/>
            <person name="Frace M.A."/>
            <person name="Tang K."/>
            <person name="Arrowood M.J."/>
            <person name="Moss D.M."/>
            <person name="Zhang L."/>
            <person name="Feng Y."/>
            <person name="Xiao L."/>
        </authorList>
    </citation>
    <scope>NUCLEOTIDE SEQUENCE [LARGE SCALE GENOMIC DNA]</scope>
    <source>
        <strain evidence="1 2">CHN_HEN01</strain>
    </source>
</reference>
<proteinExistence type="predicted"/>
<dbReference type="AlphaFoldDB" id="A0A1D3DA56"/>
<protein>
    <submittedName>
        <fullName evidence="1">Uncharacterized protein</fullName>
    </submittedName>
</protein>
<comment type="caution">
    <text evidence="1">The sequence shown here is derived from an EMBL/GenBank/DDBJ whole genome shotgun (WGS) entry which is preliminary data.</text>
</comment>
<dbReference type="Proteomes" id="UP000095192">
    <property type="component" value="Unassembled WGS sequence"/>
</dbReference>
<organism evidence="1 2">
    <name type="scientific">Cyclospora cayetanensis</name>
    <dbReference type="NCBI Taxonomy" id="88456"/>
    <lineage>
        <taxon>Eukaryota</taxon>
        <taxon>Sar</taxon>
        <taxon>Alveolata</taxon>
        <taxon>Apicomplexa</taxon>
        <taxon>Conoidasida</taxon>
        <taxon>Coccidia</taxon>
        <taxon>Eucoccidiorida</taxon>
        <taxon>Eimeriorina</taxon>
        <taxon>Eimeriidae</taxon>
        <taxon>Cyclospora</taxon>
    </lineage>
</organism>
<keyword evidence="2" id="KW-1185">Reference proteome</keyword>